<comment type="cofactor">
    <cofactor evidence="2">
        <name>a divalent metal cation</name>
        <dbReference type="ChEBI" id="CHEBI:60240"/>
    </cofactor>
</comment>
<protein>
    <recommendedName>
        <fullName evidence="2">Trehalose 6-phosphate phosphatase</fullName>
        <ecNumber evidence="2">3.1.3.12</ecNumber>
    </recommendedName>
</protein>
<dbReference type="STRING" id="4081.A0A3Q7F304"/>
<accession>A0A3Q7F304</accession>
<comment type="function">
    <text evidence="2">Removes the phosphate from trehalose 6-phosphate to produce free trehalose.</text>
</comment>
<name>A0A3Q7F304_SOLLC</name>
<dbReference type="InterPro" id="IPR036412">
    <property type="entry name" value="HAD-like_sf"/>
</dbReference>
<dbReference type="NCBIfam" id="TIGR00685">
    <property type="entry name" value="T6PP"/>
    <property type="match status" value="1"/>
</dbReference>
<dbReference type="Gramene" id="Solyc02g071590.2.1">
    <property type="protein sequence ID" value="Solyc02g071590.2.1"/>
    <property type="gene ID" value="Solyc02g071590.2"/>
</dbReference>
<keyword evidence="2" id="KW-0378">Hydrolase</keyword>
<dbReference type="GO" id="GO:0016758">
    <property type="term" value="F:hexosyltransferase activity"/>
    <property type="evidence" value="ECO:0007669"/>
    <property type="project" value="UniProtKB-ARBA"/>
</dbReference>
<dbReference type="CDD" id="cd01627">
    <property type="entry name" value="HAD_TPP"/>
    <property type="match status" value="1"/>
</dbReference>
<comment type="similarity">
    <text evidence="2">Belongs to the trehalose phosphatase family.</text>
</comment>
<reference evidence="3" key="2">
    <citation type="submission" date="2019-01" db="UniProtKB">
        <authorList>
            <consortium name="EnsemblPlants"/>
        </authorList>
    </citation>
    <scope>IDENTIFICATION</scope>
    <source>
        <strain evidence="3">cv. Heinz 1706</strain>
    </source>
</reference>
<comment type="pathway">
    <text evidence="2">Glycan biosynthesis; trehalose biosynthesis.</text>
</comment>
<proteinExistence type="inferred from homology"/>
<evidence type="ECO:0000313" key="4">
    <source>
        <dbReference type="Proteomes" id="UP000004994"/>
    </source>
</evidence>
<reference evidence="3" key="1">
    <citation type="journal article" date="2012" name="Nature">
        <title>The tomato genome sequence provides insights into fleshy fruit evolution.</title>
        <authorList>
            <consortium name="Tomato Genome Consortium"/>
        </authorList>
    </citation>
    <scope>NUCLEOTIDE SEQUENCE [LARGE SCALE GENOMIC DNA]</scope>
    <source>
        <strain evidence="3">cv. Heinz 1706</strain>
    </source>
</reference>
<dbReference type="AlphaFoldDB" id="A0A3Q7F304"/>
<comment type="catalytic activity">
    <reaction evidence="2">
        <text>alpha,alpha-trehalose 6-phosphate + H2O = alpha,alpha-trehalose + phosphate</text>
        <dbReference type="Rhea" id="RHEA:23420"/>
        <dbReference type="ChEBI" id="CHEBI:15377"/>
        <dbReference type="ChEBI" id="CHEBI:16551"/>
        <dbReference type="ChEBI" id="CHEBI:43474"/>
        <dbReference type="ChEBI" id="CHEBI:58429"/>
        <dbReference type="EC" id="3.1.3.12"/>
    </reaction>
</comment>
<sequence length="405" mass="45372">MSFAIKYFHIRAAAHAEAIVAARLPISRGFNATLTEPVDAQGRRIDQLKEMELKLHPDLKEPLRTLCNDPKTTIVVLSGSDRNVLDENFGEYRMWLAAEHGMFLRQTGGNWMTTMPENLSMDWVDSVKHVFEYFTERTPRSHFELRETSLVWNYKYTDIEFGKLQSKDLLQHLWTGPISNASVEVVQGSRSVEVRAVGVTKGAAIDRILGEIVHNNDVKTPIDYVLCIGHFLAKCPDVCRNLRHYYEISLLLNIFLDGSFEQLRNIKEGIAKLKLKAEVMLQNGNTVTDLSQVQAPTMRTKIASHLNRSTANHPAGKSGHRPASCKVGQQASTIDKKAGSNENANWWSLFRDRMTVHEGSSVLDLKADNYFSCAVGRSCSLARYLLGSSADVVSLLIDMANNSSC</sequence>
<dbReference type="InParanoid" id="A0A3Q7F304"/>
<dbReference type="GO" id="GO:0004805">
    <property type="term" value="F:trehalose-phosphatase activity"/>
    <property type="evidence" value="ECO:0007669"/>
    <property type="project" value="UniProtKB-EC"/>
</dbReference>
<dbReference type="InterPro" id="IPR003337">
    <property type="entry name" value="Trehalose_PPase"/>
</dbReference>
<dbReference type="FunFam" id="3.30.70.1020:FF:000001">
    <property type="entry name" value="Alpha,alpha-trehalose-phosphate synthase [UDP-forming] 1"/>
    <property type="match status" value="1"/>
</dbReference>
<dbReference type="PANTHER" id="PTHR10788">
    <property type="entry name" value="TREHALOSE-6-PHOSPHATE SYNTHASE"/>
    <property type="match status" value="1"/>
</dbReference>
<dbReference type="Proteomes" id="UP000004994">
    <property type="component" value="Chromosome 2"/>
</dbReference>
<dbReference type="InterPro" id="IPR001830">
    <property type="entry name" value="Glyco_trans_20"/>
</dbReference>
<evidence type="ECO:0000313" key="3">
    <source>
        <dbReference type="EnsemblPlants" id="Solyc02g071590.2.1"/>
    </source>
</evidence>
<dbReference type="EnsemblPlants" id="Solyc02g071590.2.1">
    <property type="protein sequence ID" value="Solyc02g071590.2.1"/>
    <property type="gene ID" value="Solyc02g071590.2"/>
</dbReference>
<dbReference type="FunFam" id="3.40.50.1000:FF:000100">
    <property type="entry name" value="Alpha,alpha-trehalose-phosphate synthase"/>
    <property type="match status" value="1"/>
</dbReference>
<evidence type="ECO:0000256" key="2">
    <source>
        <dbReference type="RuleBase" id="RU361117"/>
    </source>
</evidence>
<dbReference type="OMA" id="NENANWW"/>
<keyword evidence="4" id="KW-1185">Reference proteome</keyword>
<dbReference type="PANTHER" id="PTHR10788:SF106">
    <property type="entry name" value="BCDNA.GH08860"/>
    <property type="match status" value="1"/>
</dbReference>
<comment type="similarity">
    <text evidence="1">In the N-terminal section; belongs to the glycosyltransferase 20 family.</text>
</comment>
<dbReference type="GO" id="GO:0005992">
    <property type="term" value="P:trehalose biosynthetic process"/>
    <property type="evidence" value="ECO:0007669"/>
    <property type="project" value="UniProtKB-UniPathway"/>
</dbReference>
<evidence type="ECO:0000256" key="1">
    <source>
        <dbReference type="ARBA" id="ARBA00005409"/>
    </source>
</evidence>
<organism evidence="3">
    <name type="scientific">Solanum lycopersicum</name>
    <name type="common">Tomato</name>
    <name type="synonym">Lycopersicon esculentum</name>
    <dbReference type="NCBI Taxonomy" id="4081"/>
    <lineage>
        <taxon>Eukaryota</taxon>
        <taxon>Viridiplantae</taxon>
        <taxon>Streptophyta</taxon>
        <taxon>Embryophyta</taxon>
        <taxon>Tracheophyta</taxon>
        <taxon>Spermatophyta</taxon>
        <taxon>Magnoliopsida</taxon>
        <taxon>eudicotyledons</taxon>
        <taxon>Gunneridae</taxon>
        <taxon>Pentapetalae</taxon>
        <taxon>asterids</taxon>
        <taxon>lamiids</taxon>
        <taxon>Solanales</taxon>
        <taxon>Solanaceae</taxon>
        <taxon>Solanoideae</taxon>
        <taxon>Solaneae</taxon>
        <taxon>Solanum</taxon>
        <taxon>Solanum subgen. Lycopersicon</taxon>
    </lineage>
</organism>
<dbReference type="EC" id="3.1.3.12" evidence="2"/>
<dbReference type="Pfam" id="PF02358">
    <property type="entry name" value="Trehalose_PPase"/>
    <property type="match status" value="1"/>
</dbReference>
<dbReference type="UniPathway" id="UPA00299"/>
<dbReference type="SUPFAM" id="SSF56784">
    <property type="entry name" value="HAD-like"/>
    <property type="match status" value="1"/>
</dbReference>